<keyword evidence="7" id="KW-0132">Cell division</keyword>
<evidence type="ECO:0000256" key="2">
    <source>
        <dbReference type="ARBA" id="ARBA00022692"/>
    </source>
</evidence>
<reference evidence="7 8" key="1">
    <citation type="submission" date="2017-02" db="EMBL/GenBank/DDBJ databases">
        <authorList>
            <person name="Peterson S.W."/>
        </authorList>
    </citation>
    <scope>NUCLEOTIDE SEQUENCE [LARGE SCALE GENOMIC DNA]</scope>
    <source>
        <strain evidence="7 8">DSM 15102</strain>
    </source>
</reference>
<evidence type="ECO:0000313" key="8">
    <source>
        <dbReference type="Proteomes" id="UP000196365"/>
    </source>
</evidence>
<dbReference type="GO" id="GO:0008360">
    <property type="term" value="P:regulation of cell shape"/>
    <property type="evidence" value="ECO:0007669"/>
    <property type="project" value="UniProtKB-KW"/>
</dbReference>
<feature type="transmembrane region" description="Helical" evidence="6">
    <location>
        <begin position="152"/>
        <end position="173"/>
    </location>
</feature>
<dbReference type="GO" id="GO:0005886">
    <property type="term" value="C:plasma membrane"/>
    <property type="evidence" value="ECO:0007669"/>
    <property type="project" value="TreeGrafter"/>
</dbReference>
<keyword evidence="7" id="KW-0131">Cell cycle</keyword>
<dbReference type="Pfam" id="PF01098">
    <property type="entry name" value="FTSW_RODA_SPOVE"/>
    <property type="match status" value="1"/>
</dbReference>
<dbReference type="AlphaFoldDB" id="A0A1T4P296"/>
<sequence length="414" mass="46430">MIRKLFSYRAPQNLIVTINLIGLFLVTLYNKSFDKITIGMALSIIIIIYLSNFILSKISSGDHYIFLIISMLMSIGIIILYRINPKIGAKQIVWFIIGIVAFFGSYFFIKSIKKWSQWMFLYVVLSFILFLATLIFGSNIKGATNWIRIGSFSFQPAEVIKILFVFFLASYYVNRKRFENKYILAGISYANIAFLFLQKDLGSALIFFAIYTAILYVYETDRKFILLNIGTACIVGIISVFIFSHVKVRVETWLNPWASISGNGYQITQSLFAIAAGGFLGTGIGRGHPEFIPEVHNDFIFSAICEEMGVLTGIAIIMLYLILIYRGIKISLEQKNPFYKIVALGITVSIGFQAFTILGGVTKMIPLTGVTLPFLSYGGSSLVASFASVGILQAASEVFEEEYEKKGDAHETRK</sequence>
<dbReference type="OrthoDB" id="9812661at2"/>
<evidence type="ECO:0000256" key="6">
    <source>
        <dbReference type="SAM" id="Phobius"/>
    </source>
</evidence>
<feature type="transmembrane region" description="Helical" evidence="6">
    <location>
        <begin position="299"/>
        <end position="325"/>
    </location>
</feature>
<feature type="transmembrane region" description="Helical" evidence="6">
    <location>
        <begin position="337"/>
        <end position="362"/>
    </location>
</feature>
<keyword evidence="3" id="KW-0133">Cell shape</keyword>
<dbReference type="PANTHER" id="PTHR30474">
    <property type="entry name" value="CELL CYCLE PROTEIN"/>
    <property type="match status" value="1"/>
</dbReference>
<evidence type="ECO:0000313" key="7">
    <source>
        <dbReference type="EMBL" id="SJZ85664.1"/>
    </source>
</evidence>
<dbReference type="GO" id="GO:0015648">
    <property type="term" value="F:lipid-linked peptidoglycan transporter activity"/>
    <property type="evidence" value="ECO:0007669"/>
    <property type="project" value="TreeGrafter"/>
</dbReference>
<evidence type="ECO:0000256" key="1">
    <source>
        <dbReference type="ARBA" id="ARBA00004141"/>
    </source>
</evidence>
<feature type="transmembrane region" description="Helical" evidence="6">
    <location>
        <begin position="12"/>
        <end position="30"/>
    </location>
</feature>
<keyword evidence="4 6" id="KW-1133">Transmembrane helix</keyword>
<evidence type="ECO:0000256" key="4">
    <source>
        <dbReference type="ARBA" id="ARBA00022989"/>
    </source>
</evidence>
<name>A0A1T4P296_9FIRM</name>
<proteinExistence type="predicted"/>
<feature type="transmembrane region" description="Helical" evidence="6">
    <location>
        <begin position="225"/>
        <end position="246"/>
    </location>
</feature>
<comment type="subcellular location">
    <subcellularLocation>
        <location evidence="1">Membrane</location>
        <topology evidence="1">Multi-pass membrane protein</topology>
    </subcellularLocation>
</comment>
<evidence type="ECO:0000256" key="5">
    <source>
        <dbReference type="ARBA" id="ARBA00023136"/>
    </source>
</evidence>
<keyword evidence="2 6" id="KW-0812">Transmembrane</keyword>
<dbReference type="GO" id="GO:0032153">
    <property type="term" value="C:cell division site"/>
    <property type="evidence" value="ECO:0007669"/>
    <property type="project" value="TreeGrafter"/>
</dbReference>
<dbReference type="PANTHER" id="PTHR30474:SF3">
    <property type="entry name" value="PEPTIDOGLYCAN GLYCOSYLTRANSFERASE RODA"/>
    <property type="match status" value="1"/>
</dbReference>
<feature type="transmembrane region" description="Helical" evidence="6">
    <location>
        <begin position="180"/>
        <end position="197"/>
    </location>
</feature>
<dbReference type="Proteomes" id="UP000196365">
    <property type="component" value="Unassembled WGS sequence"/>
</dbReference>
<organism evidence="7 8">
    <name type="scientific">Garciella nitratireducens DSM 15102</name>
    <dbReference type="NCBI Taxonomy" id="1121911"/>
    <lineage>
        <taxon>Bacteria</taxon>
        <taxon>Bacillati</taxon>
        <taxon>Bacillota</taxon>
        <taxon>Clostridia</taxon>
        <taxon>Eubacteriales</taxon>
        <taxon>Eubacteriaceae</taxon>
        <taxon>Garciella</taxon>
    </lineage>
</organism>
<keyword evidence="5 6" id="KW-0472">Membrane</keyword>
<dbReference type="EMBL" id="FUWV01000014">
    <property type="protein sequence ID" value="SJZ85664.1"/>
    <property type="molecule type" value="Genomic_DNA"/>
</dbReference>
<keyword evidence="8" id="KW-1185">Reference proteome</keyword>
<feature type="transmembrane region" description="Helical" evidence="6">
    <location>
        <begin position="89"/>
        <end position="108"/>
    </location>
</feature>
<dbReference type="GO" id="GO:0051301">
    <property type="term" value="P:cell division"/>
    <property type="evidence" value="ECO:0007669"/>
    <property type="project" value="UniProtKB-KW"/>
</dbReference>
<protein>
    <submittedName>
        <fullName evidence="7">Cell division protein FtsW, lipid II flippase</fullName>
    </submittedName>
</protein>
<evidence type="ECO:0000256" key="3">
    <source>
        <dbReference type="ARBA" id="ARBA00022960"/>
    </source>
</evidence>
<feature type="transmembrane region" description="Helical" evidence="6">
    <location>
        <begin position="374"/>
        <end position="395"/>
    </location>
</feature>
<feature type="transmembrane region" description="Helical" evidence="6">
    <location>
        <begin position="203"/>
        <end position="218"/>
    </location>
</feature>
<accession>A0A1T4P296</accession>
<gene>
    <name evidence="7" type="ORF">SAMN02745973_01902</name>
</gene>
<feature type="transmembrane region" description="Helical" evidence="6">
    <location>
        <begin position="36"/>
        <end position="55"/>
    </location>
</feature>
<feature type="transmembrane region" description="Helical" evidence="6">
    <location>
        <begin position="64"/>
        <end position="83"/>
    </location>
</feature>
<dbReference type="RefSeq" id="WP_087679262.1">
    <property type="nucleotide sequence ID" value="NZ_FUWV01000014.1"/>
</dbReference>
<dbReference type="InterPro" id="IPR001182">
    <property type="entry name" value="FtsW/RodA"/>
</dbReference>
<feature type="transmembrane region" description="Helical" evidence="6">
    <location>
        <begin position="120"/>
        <end position="140"/>
    </location>
</feature>